<keyword evidence="1" id="KW-0677">Repeat</keyword>
<dbReference type="PANTHER" id="PTHR24198:SF165">
    <property type="entry name" value="ANKYRIN REPEAT-CONTAINING PROTEIN-RELATED"/>
    <property type="match status" value="1"/>
</dbReference>
<evidence type="ECO:0000313" key="4">
    <source>
        <dbReference type="EMBL" id="KAA8641933.1"/>
    </source>
</evidence>
<dbReference type="RefSeq" id="XP_033421295.1">
    <property type="nucleotide sequence ID" value="XM_033575440.1"/>
</dbReference>
<reference evidence="4 5" key="1">
    <citation type="submission" date="2019-08" db="EMBL/GenBank/DDBJ databases">
        <title>The genome sequence of a newly discovered highly antifungal drug resistant Aspergillus species, Aspergillus tanneri NIH 1004.</title>
        <authorList>
            <person name="Mounaud S."/>
            <person name="Singh I."/>
            <person name="Joardar V."/>
            <person name="Pakala S."/>
            <person name="Pakala S."/>
            <person name="Venepally P."/>
            <person name="Chung J.K."/>
            <person name="Losada L."/>
            <person name="Nierman W.C."/>
        </authorList>
    </citation>
    <scope>NUCLEOTIDE SEQUENCE [LARGE SCALE GENOMIC DNA]</scope>
    <source>
        <strain evidence="4 5">NIH1004</strain>
    </source>
</reference>
<dbReference type="InterPro" id="IPR002110">
    <property type="entry name" value="Ankyrin_rpt"/>
</dbReference>
<evidence type="ECO:0000313" key="5">
    <source>
        <dbReference type="Proteomes" id="UP000324241"/>
    </source>
</evidence>
<dbReference type="SUPFAM" id="SSF48403">
    <property type="entry name" value="Ankyrin repeat"/>
    <property type="match status" value="1"/>
</dbReference>
<dbReference type="EMBL" id="QUQM01000008">
    <property type="protein sequence ID" value="KAA8641933.1"/>
    <property type="molecule type" value="Genomic_DNA"/>
</dbReference>
<evidence type="ECO:0000256" key="1">
    <source>
        <dbReference type="ARBA" id="ARBA00022737"/>
    </source>
</evidence>
<accession>A0A5M9MAI6</accession>
<dbReference type="Gene3D" id="1.25.40.20">
    <property type="entry name" value="Ankyrin repeat-containing domain"/>
    <property type="match status" value="1"/>
</dbReference>
<dbReference type="Proteomes" id="UP000324241">
    <property type="component" value="Unassembled WGS sequence"/>
</dbReference>
<gene>
    <name evidence="4" type="ORF">ATNIH1004_010872</name>
</gene>
<feature type="repeat" description="ANK" evidence="3">
    <location>
        <begin position="174"/>
        <end position="196"/>
    </location>
</feature>
<evidence type="ECO:0000256" key="3">
    <source>
        <dbReference type="PROSITE-ProRule" id="PRU00023"/>
    </source>
</evidence>
<name>A0A5M9MAI6_9EURO</name>
<dbReference type="AlphaFoldDB" id="A0A5M9MAI6"/>
<dbReference type="GeneID" id="54333573"/>
<organism evidence="4 5">
    <name type="scientific">Aspergillus tanneri</name>
    <dbReference type="NCBI Taxonomy" id="1220188"/>
    <lineage>
        <taxon>Eukaryota</taxon>
        <taxon>Fungi</taxon>
        <taxon>Dikarya</taxon>
        <taxon>Ascomycota</taxon>
        <taxon>Pezizomycotina</taxon>
        <taxon>Eurotiomycetes</taxon>
        <taxon>Eurotiomycetidae</taxon>
        <taxon>Eurotiales</taxon>
        <taxon>Aspergillaceae</taxon>
        <taxon>Aspergillus</taxon>
        <taxon>Aspergillus subgen. Circumdati</taxon>
    </lineage>
</organism>
<protein>
    <submittedName>
        <fullName evidence="4">Uncharacterized protein</fullName>
    </submittedName>
</protein>
<dbReference type="SMART" id="SM00248">
    <property type="entry name" value="ANK"/>
    <property type="match status" value="2"/>
</dbReference>
<dbReference type="PROSITE" id="PS50297">
    <property type="entry name" value="ANK_REP_REGION"/>
    <property type="match status" value="2"/>
</dbReference>
<dbReference type="Pfam" id="PF12796">
    <property type="entry name" value="Ank_2"/>
    <property type="match status" value="1"/>
</dbReference>
<evidence type="ECO:0000256" key="2">
    <source>
        <dbReference type="ARBA" id="ARBA00023043"/>
    </source>
</evidence>
<dbReference type="PANTHER" id="PTHR24198">
    <property type="entry name" value="ANKYRIN REPEAT AND PROTEIN KINASE DOMAIN-CONTAINING PROTEIN"/>
    <property type="match status" value="1"/>
</dbReference>
<keyword evidence="2 3" id="KW-0040">ANK repeat</keyword>
<comment type="caution">
    <text evidence="4">The sequence shown here is derived from an EMBL/GenBank/DDBJ whole genome shotgun (WGS) entry which is preliminary data.</text>
</comment>
<feature type="repeat" description="ANK" evidence="3">
    <location>
        <begin position="141"/>
        <end position="173"/>
    </location>
</feature>
<dbReference type="InterPro" id="IPR036770">
    <property type="entry name" value="Ankyrin_rpt-contain_sf"/>
</dbReference>
<dbReference type="PROSITE" id="PS50088">
    <property type="entry name" value="ANK_REPEAT"/>
    <property type="match status" value="2"/>
</dbReference>
<proteinExistence type="predicted"/>
<sequence length="206" mass="22737">MPTRVMMISLRARNSVFPSQRGLPTYDPIFEHRITPCPVILSKHLKTDELLLVELPGVIDEDYANTEIFDLCGSLLEIRCPQAGCNIELKTGKTLQVNSEFKSSAEVAESTILAKKCLRYMTCPAVWLGSSDVHMTIASNDGRTPFYTAAFNGHTNLVELLFKSGADNMISDNDGFTPLNMASTKGHTEVVKLLLKSSNITPDVRD</sequence>
<dbReference type="OrthoDB" id="4456172at2759"/>